<accession>A0AAE3K9Z5</accession>
<organism evidence="2 3">
    <name type="scientific">Natronocalculus amylovorans</name>
    <dbReference type="NCBI Taxonomy" id="2917812"/>
    <lineage>
        <taxon>Archaea</taxon>
        <taxon>Methanobacteriati</taxon>
        <taxon>Methanobacteriota</taxon>
        <taxon>Stenosarchaea group</taxon>
        <taxon>Halobacteria</taxon>
        <taxon>Halobacteriales</taxon>
        <taxon>Haloferacaceae</taxon>
        <taxon>Natronocalculus</taxon>
    </lineage>
</organism>
<dbReference type="EMBL" id="JAKRVX010000015">
    <property type="protein sequence ID" value="MCL9818546.1"/>
    <property type="molecule type" value="Genomic_DNA"/>
</dbReference>
<sequence length="178" mass="19234">MTTKTSTNVTASIGDLGFRWYHAGFALAAGVGLGILPPAGAQTIAEWLGSALGWLLVGFLLVGIITAIVRWRDEWRPEAILPEAPDSRLKYAVFGAIGLQLFVLGTLWAAGARAETMVYASIPMNILIAGTVLGDAITLERRGIEWKLTMFAYPLAALLFGFVGGLVYWNHRGRTRAE</sequence>
<evidence type="ECO:0000313" key="3">
    <source>
        <dbReference type="Proteomes" id="UP001203207"/>
    </source>
</evidence>
<dbReference type="Proteomes" id="UP001203207">
    <property type="component" value="Unassembled WGS sequence"/>
</dbReference>
<dbReference type="RefSeq" id="WP_250586324.1">
    <property type="nucleotide sequence ID" value="NZ_JAKRVX010000015.1"/>
</dbReference>
<feature type="transmembrane region" description="Helical" evidence="1">
    <location>
        <begin position="20"/>
        <end position="39"/>
    </location>
</feature>
<proteinExistence type="predicted"/>
<dbReference type="AlphaFoldDB" id="A0AAE3K9Z5"/>
<gene>
    <name evidence="2" type="ORF">AArcSt2_16535</name>
</gene>
<protein>
    <submittedName>
        <fullName evidence="2">Uncharacterized protein</fullName>
    </submittedName>
</protein>
<keyword evidence="1" id="KW-1133">Transmembrane helix</keyword>
<reference evidence="2" key="2">
    <citation type="submission" date="2022-02" db="EMBL/GenBank/DDBJ databases">
        <authorList>
            <person name="Elcheninov A.G."/>
            <person name="Sorokin D.Y."/>
            <person name="Kublanov I.V."/>
        </authorList>
    </citation>
    <scope>NUCLEOTIDE SEQUENCE</scope>
    <source>
        <strain evidence="2">AArc-St2</strain>
    </source>
</reference>
<comment type="caution">
    <text evidence="2">The sequence shown here is derived from an EMBL/GenBank/DDBJ whole genome shotgun (WGS) entry which is preliminary data.</text>
</comment>
<feature type="transmembrane region" description="Helical" evidence="1">
    <location>
        <begin position="151"/>
        <end position="169"/>
    </location>
</feature>
<name>A0AAE3K9Z5_9EURY</name>
<keyword evidence="1" id="KW-0472">Membrane</keyword>
<keyword evidence="1" id="KW-0812">Transmembrane</keyword>
<evidence type="ECO:0000313" key="2">
    <source>
        <dbReference type="EMBL" id="MCL9818546.1"/>
    </source>
</evidence>
<feature type="transmembrane region" description="Helical" evidence="1">
    <location>
        <begin position="51"/>
        <end position="71"/>
    </location>
</feature>
<evidence type="ECO:0000256" key="1">
    <source>
        <dbReference type="SAM" id="Phobius"/>
    </source>
</evidence>
<feature type="transmembrane region" description="Helical" evidence="1">
    <location>
        <begin position="117"/>
        <end position="139"/>
    </location>
</feature>
<reference evidence="2" key="1">
    <citation type="journal article" date="2022" name="Syst. Appl. Microbiol.">
        <title>Natronocalculus amylovorans gen. nov., sp. nov., and Natranaeroarchaeum aerophilus sp. nov., dominant culturable amylolytic natronoarchaea from hypersaline soda lakes in southwestern Siberia.</title>
        <authorList>
            <person name="Sorokin D.Y."/>
            <person name="Elcheninov A.G."/>
            <person name="Khizhniak T.V."/>
            <person name="Koenen M."/>
            <person name="Bale N.J."/>
            <person name="Damste J.S.S."/>
            <person name="Kublanov I.V."/>
        </authorList>
    </citation>
    <scope>NUCLEOTIDE SEQUENCE</scope>
    <source>
        <strain evidence="2">AArc-St2</strain>
    </source>
</reference>
<feature type="transmembrane region" description="Helical" evidence="1">
    <location>
        <begin position="91"/>
        <end position="110"/>
    </location>
</feature>
<keyword evidence="3" id="KW-1185">Reference proteome</keyword>